<evidence type="ECO:0000256" key="1">
    <source>
        <dbReference type="SAM" id="MobiDB-lite"/>
    </source>
</evidence>
<proteinExistence type="predicted"/>
<reference evidence="2 3" key="1">
    <citation type="submission" date="2017-03" db="EMBL/GenBank/DDBJ databases">
        <title>Genome Survey of Euroglyphus maynei.</title>
        <authorList>
            <person name="Arlian L.G."/>
            <person name="Morgan M.S."/>
            <person name="Rider S.D."/>
        </authorList>
    </citation>
    <scope>NUCLEOTIDE SEQUENCE [LARGE SCALE GENOMIC DNA]</scope>
    <source>
        <strain evidence="2">Arlian Lab</strain>
        <tissue evidence="2">Whole body</tissue>
    </source>
</reference>
<feature type="compositionally biased region" description="Polar residues" evidence="1">
    <location>
        <begin position="196"/>
        <end position="208"/>
    </location>
</feature>
<feature type="region of interest" description="Disordered" evidence="1">
    <location>
        <begin position="48"/>
        <end position="67"/>
    </location>
</feature>
<dbReference type="EMBL" id="MUJZ01051618">
    <property type="protein sequence ID" value="OTF73431.1"/>
    <property type="molecule type" value="Genomic_DNA"/>
</dbReference>
<sequence>RIKLSNTVPVHLKLFSTNCTANLNGDNHQQGMFPNRKNNDITVLESQKQKPTRTDAQWSPTGIHSHSSVRPSIYTSYMIRPTSAEEQHLINPSSSHPMHVSYDYDLASAGGPLLSAEQNGQSPPLFELLPRHSYGRDQTNKVESILDDKKSDSGETSDITNTQQLQTSSIISPILNGASRMFWKFWNNINQQSPPTILTSTNHSSYGIPQSHHSHRMAL</sequence>
<feature type="compositionally biased region" description="Polar residues" evidence="1">
    <location>
        <begin position="54"/>
        <end position="67"/>
    </location>
</feature>
<feature type="region of interest" description="Disordered" evidence="1">
    <location>
        <begin position="196"/>
        <end position="219"/>
    </location>
</feature>
<gene>
    <name evidence="2" type="ORF">BLA29_011217</name>
</gene>
<evidence type="ECO:0000313" key="3">
    <source>
        <dbReference type="Proteomes" id="UP000194236"/>
    </source>
</evidence>
<dbReference type="Proteomes" id="UP000194236">
    <property type="component" value="Unassembled WGS sequence"/>
</dbReference>
<dbReference type="AlphaFoldDB" id="A0A1Y3AY62"/>
<accession>A0A1Y3AY62</accession>
<feature type="non-terminal residue" evidence="2">
    <location>
        <position position="1"/>
    </location>
</feature>
<keyword evidence="3" id="KW-1185">Reference proteome</keyword>
<protein>
    <submittedName>
        <fullName evidence="2">Uncharacterized protein</fullName>
    </submittedName>
</protein>
<evidence type="ECO:0000313" key="2">
    <source>
        <dbReference type="EMBL" id="OTF73431.1"/>
    </source>
</evidence>
<comment type="caution">
    <text evidence="2">The sequence shown here is derived from an EMBL/GenBank/DDBJ whole genome shotgun (WGS) entry which is preliminary data.</text>
</comment>
<name>A0A1Y3AY62_EURMA</name>
<feature type="non-terminal residue" evidence="2">
    <location>
        <position position="219"/>
    </location>
</feature>
<organism evidence="2 3">
    <name type="scientific">Euroglyphus maynei</name>
    <name type="common">Mayne's house dust mite</name>
    <dbReference type="NCBI Taxonomy" id="6958"/>
    <lineage>
        <taxon>Eukaryota</taxon>
        <taxon>Metazoa</taxon>
        <taxon>Ecdysozoa</taxon>
        <taxon>Arthropoda</taxon>
        <taxon>Chelicerata</taxon>
        <taxon>Arachnida</taxon>
        <taxon>Acari</taxon>
        <taxon>Acariformes</taxon>
        <taxon>Sarcoptiformes</taxon>
        <taxon>Astigmata</taxon>
        <taxon>Psoroptidia</taxon>
        <taxon>Analgoidea</taxon>
        <taxon>Pyroglyphidae</taxon>
        <taxon>Pyroglyphinae</taxon>
        <taxon>Euroglyphus</taxon>
    </lineage>
</organism>